<reference evidence="1 2" key="1">
    <citation type="submission" date="2018-03" db="EMBL/GenBank/DDBJ databases">
        <title>Genomic Encyclopedia of Archaeal and Bacterial Type Strains, Phase II (KMG-II): from individual species to whole genera.</title>
        <authorList>
            <person name="Goeker M."/>
        </authorList>
    </citation>
    <scope>NUCLEOTIDE SEQUENCE [LARGE SCALE GENOMIC DNA]</scope>
    <source>
        <strain evidence="1 2">DSM 28354</strain>
    </source>
</reference>
<protein>
    <submittedName>
        <fullName evidence="1">Uncharacterized protein</fullName>
    </submittedName>
</protein>
<organism evidence="1 2">
    <name type="scientific">Spirosoma oryzae</name>
    <dbReference type="NCBI Taxonomy" id="1469603"/>
    <lineage>
        <taxon>Bacteria</taxon>
        <taxon>Pseudomonadati</taxon>
        <taxon>Bacteroidota</taxon>
        <taxon>Cytophagia</taxon>
        <taxon>Cytophagales</taxon>
        <taxon>Cytophagaceae</taxon>
        <taxon>Spirosoma</taxon>
    </lineage>
</organism>
<proteinExistence type="predicted"/>
<dbReference type="Proteomes" id="UP000238375">
    <property type="component" value="Unassembled WGS sequence"/>
</dbReference>
<dbReference type="AlphaFoldDB" id="A0A2T0RSI9"/>
<name>A0A2T0RSI9_9BACT</name>
<accession>A0A2T0RSI9</accession>
<evidence type="ECO:0000313" key="1">
    <source>
        <dbReference type="EMBL" id="PRY24102.1"/>
    </source>
</evidence>
<keyword evidence="2" id="KW-1185">Reference proteome</keyword>
<dbReference type="OrthoDB" id="6921581at2"/>
<evidence type="ECO:0000313" key="2">
    <source>
        <dbReference type="Proteomes" id="UP000238375"/>
    </source>
</evidence>
<dbReference type="EMBL" id="PVTE01000040">
    <property type="protein sequence ID" value="PRY24102.1"/>
    <property type="molecule type" value="Genomic_DNA"/>
</dbReference>
<dbReference type="RefSeq" id="WP_106140763.1">
    <property type="nucleotide sequence ID" value="NZ_PVTE01000040.1"/>
</dbReference>
<sequence length="149" mass="16966">MNDKLPDPLTKLLYATAWKNGDLPKIKHIIKGVLKEKDESDEEQAIVFHQFGRYLTKTPGQPIIDQHVIRAFGIFKPQSKGGGKEWDVAAMRRLSIVNKRHNGIIAAYKEWLGSDGLSDEVRQCADYTYHVDKLLFALGKTVKYAKRKV</sequence>
<gene>
    <name evidence="1" type="ORF">CLV58_1401</name>
</gene>
<comment type="caution">
    <text evidence="1">The sequence shown here is derived from an EMBL/GenBank/DDBJ whole genome shotgun (WGS) entry which is preliminary data.</text>
</comment>